<dbReference type="Gene3D" id="3.20.20.80">
    <property type="entry name" value="Glycosidases"/>
    <property type="match status" value="1"/>
</dbReference>
<comment type="function">
    <text evidence="1">Alpha-L-fucosidase is responsible for hydrolyzing the alpha-1,6-linked fucose joined to the reducing-end N-acetylglucosamine of the carbohydrate moieties of glycoproteins.</text>
</comment>
<dbReference type="AlphaFoldDB" id="A0A9X3P9Q4"/>
<dbReference type="GO" id="GO:0006004">
    <property type="term" value="P:fucose metabolic process"/>
    <property type="evidence" value="ECO:0007669"/>
    <property type="project" value="InterPro"/>
</dbReference>
<dbReference type="SUPFAM" id="SSF51445">
    <property type="entry name" value="(Trans)glycosidases"/>
    <property type="match status" value="1"/>
</dbReference>
<dbReference type="PANTHER" id="PTHR10030">
    <property type="entry name" value="ALPHA-L-FUCOSIDASE"/>
    <property type="match status" value="1"/>
</dbReference>
<evidence type="ECO:0000313" key="10">
    <source>
        <dbReference type="Proteomes" id="UP001146067"/>
    </source>
</evidence>
<evidence type="ECO:0000256" key="4">
    <source>
        <dbReference type="ARBA" id="ARBA00022729"/>
    </source>
</evidence>
<evidence type="ECO:0000256" key="2">
    <source>
        <dbReference type="ARBA" id="ARBA00007951"/>
    </source>
</evidence>
<dbReference type="EC" id="3.2.1.51" evidence="3"/>
<gene>
    <name evidence="9" type="ORF">O1R50_15075</name>
</gene>
<dbReference type="GO" id="GO:0005764">
    <property type="term" value="C:lysosome"/>
    <property type="evidence" value="ECO:0007669"/>
    <property type="project" value="TreeGrafter"/>
</dbReference>
<dbReference type="Proteomes" id="UP001146067">
    <property type="component" value="Unassembled WGS sequence"/>
</dbReference>
<evidence type="ECO:0000259" key="8">
    <source>
        <dbReference type="Pfam" id="PF01120"/>
    </source>
</evidence>
<dbReference type="GO" id="GO:0004560">
    <property type="term" value="F:alpha-L-fucosidase activity"/>
    <property type="evidence" value="ECO:0007669"/>
    <property type="project" value="InterPro"/>
</dbReference>
<feature type="site" description="May be important for catalysis" evidence="7">
    <location>
        <position position="257"/>
    </location>
</feature>
<accession>A0A9X3P9Q4</accession>
<comment type="similarity">
    <text evidence="2">Belongs to the glycosyl hydrolase 29 family.</text>
</comment>
<dbReference type="InterPro" id="IPR057739">
    <property type="entry name" value="Glyco_hydro_29_N"/>
</dbReference>
<comment type="caution">
    <text evidence="9">The sequence shown here is derived from an EMBL/GenBank/DDBJ whole genome shotgun (WGS) entry which is preliminary data.</text>
</comment>
<keyword evidence="10" id="KW-1185">Reference proteome</keyword>
<proteinExistence type="inferred from homology"/>
<keyword evidence="6" id="KW-0326">Glycosidase</keyword>
<name>A0A9X3P9Q4_9ACTN</name>
<dbReference type="InterPro" id="IPR017853">
    <property type="entry name" value="GH"/>
</dbReference>
<dbReference type="PIRSF" id="PIRSF001092">
    <property type="entry name" value="Alpha-L-fucosidase"/>
    <property type="match status" value="1"/>
</dbReference>
<keyword evidence="5" id="KW-0378">Hydrolase</keyword>
<evidence type="ECO:0000256" key="6">
    <source>
        <dbReference type="ARBA" id="ARBA00023295"/>
    </source>
</evidence>
<keyword evidence="4" id="KW-0732">Signal</keyword>
<reference evidence="9" key="1">
    <citation type="submission" date="2022-12" db="EMBL/GenBank/DDBJ databases">
        <title>Gycomyces niveus sp.nov.,a novel actinomycete isolated from soil in Shouguan.</title>
        <authorList>
            <person name="Yang X."/>
        </authorList>
    </citation>
    <scope>NUCLEOTIDE SEQUENCE</scope>
    <source>
        <strain evidence="9">NEAU-A15</strain>
    </source>
</reference>
<sequence length="419" mass="47160">MEHRFSEHTRASLPDRVRAWQQAKFGMFIHWGLYAIPARGEWVQFAEGLPAEEYGQYAPQFDPSGFDAAEWVALAKAAGQKYLVFTAKHHDGFCMWNTALTDYNIVKASPFGRDPIAELAAECERQGLTFGVYYSVKDWHHQDYPTRYTYRTKRHPDGFHGRPKTDADFMKYMDYMEGQLRELMTGYGRIGTLWFDWYGDAFEREDERERARQIIDMVHDLQPDCVVNDRLGGVGADFTTAEQTIPGSAGDRPWEACMTVAGSWGYSANDTVKDGPTLIRDLVDIAGKGGNYLLNVGPNEQGRIGEAEAASLREVGRWLEANGESVHGTAAGPSMRWEPNLAAATRRPGKEYLHLDSWPEDGRIFYNQALRTVTGAYLLADPECTPLPVDVHHRSVMIRLPAEAPASVGNVIVLSYEEH</sequence>
<evidence type="ECO:0000313" key="9">
    <source>
        <dbReference type="EMBL" id="MDA1360952.1"/>
    </source>
</evidence>
<dbReference type="GO" id="GO:0016139">
    <property type="term" value="P:glycoside catabolic process"/>
    <property type="evidence" value="ECO:0007669"/>
    <property type="project" value="TreeGrafter"/>
</dbReference>
<evidence type="ECO:0000256" key="5">
    <source>
        <dbReference type="ARBA" id="ARBA00022801"/>
    </source>
</evidence>
<dbReference type="PRINTS" id="PR00741">
    <property type="entry name" value="GLHYDRLASE29"/>
</dbReference>
<dbReference type="RefSeq" id="WP_270110914.1">
    <property type="nucleotide sequence ID" value="NZ_JAPZVP010000011.1"/>
</dbReference>
<protein>
    <recommendedName>
        <fullName evidence="3">alpha-L-fucosidase</fullName>
        <ecNumber evidence="3">3.2.1.51</ecNumber>
    </recommendedName>
</protein>
<dbReference type="EMBL" id="JAPZVP010000011">
    <property type="protein sequence ID" value="MDA1360952.1"/>
    <property type="molecule type" value="Genomic_DNA"/>
</dbReference>
<evidence type="ECO:0000256" key="3">
    <source>
        <dbReference type="ARBA" id="ARBA00012662"/>
    </source>
</evidence>
<dbReference type="InterPro" id="IPR016286">
    <property type="entry name" value="FUC_metazoa-typ"/>
</dbReference>
<organism evidence="9 10">
    <name type="scientific">Glycomyces luteolus</name>
    <dbReference type="NCBI Taxonomy" id="2670330"/>
    <lineage>
        <taxon>Bacteria</taxon>
        <taxon>Bacillati</taxon>
        <taxon>Actinomycetota</taxon>
        <taxon>Actinomycetes</taxon>
        <taxon>Glycomycetales</taxon>
        <taxon>Glycomycetaceae</taxon>
        <taxon>Glycomyces</taxon>
    </lineage>
</organism>
<dbReference type="InterPro" id="IPR000933">
    <property type="entry name" value="Glyco_hydro_29"/>
</dbReference>
<dbReference type="PANTHER" id="PTHR10030:SF37">
    <property type="entry name" value="ALPHA-L-FUCOSIDASE-RELATED"/>
    <property type="match status" value="1"/>
</dbReference>
<dbReference type="SMART" id="SM00812">
    <property type="entry name" value="Alpha_L_fucos"/>
    <property type="match status" value="1"/>
</dbReference>
<evidence type="ECO:0000256" key="1">
    <source>
        <dbReference type="ARBA" id="ARBA00004071"/>
    </source>
</evidence>
<dbReference type="Pfam" id="PF01120">
    <property type="entry name" value="Alpha_L_fucos"/>
    <property type="match status" value="1"/>
</dbReference>
<evidence type="ECO:0000256" key="7">
    <source>
        <dbReference type="PIRSR" id="PIRSR001092-1"/>
    </source>
</evidence>
<feature type="domain" description="Glycoside hydrolase family 29 N-terminal" evidence="8">
    <location>
        <begin position="11"/>
        <end position="324"/>
    </location>
</feature>